<gene>
    <name evidence="3" type="ORF">G7Y89_g1158</name>
</gene>
<dbReference type="PROSITE" id="PS50196">
    <property type="entry name" value="RANBD1"/>
    <property type="match status" value="1"/>
</dbReference>
<dbReference type="Proteomes" id="UP000566819">
    <property type="component" value="Unassembled WGS sequence"/>
</dbReference>
<organism evidence="3 4">
    <name type="scientific">Cudoniella acicularis</name>
    <dbReference type="NCBI Taxonomy" id="354080"/>
    <lineage>
        <taxon>Eukaryota</taxon>
        <taxon>Fungi</taxon>
        <taxon>Dikarya</taxon>
        <taxon>Ascomycota</taxon>
        <taxon>Pezizomycotina</taxon>
        <taxon>Leotiomycetes</taxon>
        <taxon>Helotiales</taxon>
        <taxon>Tricladiaceae</taxon>
        <taxon>Cudoniella</taxon>
    </lineage>
</organism>
<dbReference type="PANTHER" id="PTHR10622">
    <property type="entry name" value="HET DOMAIN-CONTAINING PROTEIN"/>
    <property type="match status" value="1"/>
</dbReference>
<dbReference type="EMBL" id="JAAMPI010000043">
    <property type="protein sequence ID" value="KAF4636929.1"/>
    <property type="molecule type" value="Genomic_DNA"/>
</dbReference>
<dbReference type="AlphaFoldDB" id="A0A8H4WAJ7"/>
<dbReference type="SMART" id="SM00160">
    <property type="entry name" value="RanBD"/>
    <property type="match status" value="1"/>
</dbReference>
<evidence type="ECO:0000313" key="4">
    <source>
        <dbReference type="Proteomes" id="UP000566819"/>
    </source>
</evidence>
<dbReference type="InterPro" id="IPR011993">
    <property type="entry name" value="PH-like_dom_sf"/>
</dbReference>
<protein>
    <recommendedName>
        <fullName evidence="2">RanBD1 domain-containing protein</fullName>
    </recommendedName>
</protein>
<feature type="domain" description="RanBD1" evidence="2">
    <location>
        <begin position="423"/>
        <end position="587"/>
    </location>
</feature>
<dbReference type="Pfam" id="PF06985">
    <property type="entry name" value="HET"/>
    <property type="match status" value="1"/>
</dbReference>
<dbReference type="InterPro" id="IPR000156">
    <property type="entry name" value="Ran_bind_dom"/>
</dbReference>
<evidence type="ECO:0000313" key="3">
    <source>
        <dbReference type="EMBL" id="KAF4636929.1"/>
    </source>
</evidence>
<comment type="caution">
    <text evidence="3">The sequence shown here is derived from an EMBL/GenBank/DDBJ whole genome shotgun (WGS) entry which is preliminary data.</text>
</comment>
<accession>A0A8H4WAJ7</accession>
<reference evidence="3 4" key="1">
    <citation type="submission" date="2020-03" db="EMBL/GenBank/DDBJ databases">
        <title>Draft Genome Sequence of Cudoniella acicularis.</title>
        <authorList>
            <person name="Buettner E."/>
            <person name="Kellner H."/>
        </authorList>
    </citation>
    <scope>NUCLEOTIDE SEQUENCE [LARGE SCALE GENOMIC DNA]</scope>
    <source>
        <strain evidence="3 4">DSM 108380</strain>
    </source>
</reference>
<sequence>MRLLGTATLKLEEFSGNKIPPYAILSHTWEEKEVTFRDMQWDMAEKMVGYEKIKNTCSIAAACGFKYVWIDTCCIDKTSSAELSEAINSMFYWYREAEVCFAYLVDLPSHEPVKGHSLSGYKDSDFSKSRWFTRGWTLQELIAPSIVIFLNEKWQMIGTKSTLEQSISDITGISVGILSGDDLTNASVAQRMSWASKRETTRFEDLAYCLMGIFGIHMPLLYGEGKKAFIRLQEEIMKVSDDYSLFAWRLTPTQQPTRETHGELLATSPAAFIQSGSIVKLNPFNRFRNLGPLTVSNKGIHLRVPFVNMGDQMAFAILNCTEKGKDEDNMCFAIRVKDISLTKEYFERDQCEKLELLHVGSLQCPLRDICIKREHLTRKRKWGSDKEIREYAITKVMRKRRLLHEKTVEGSDEGDNEEGAVTDNEESRSVQSDKVVNVHAYNREAGEATLLQLRAKLLALESKEAGWKERGVGTLKINVPKSCVCYDDNSGSFGILGLEHEDADPNISQFGTARLIMHQYTTNRVILDTIITQAMTFEQKSAITHGQILFTAIEGKEELKVVNMLLKMSEANSKLFKSEVESIKQQL</sequence>
<dbReference type="Gene3D" id="2.30.29.30">
    <property type="entry name" value="Pleckstrin-homology domain (PH domain)/Phosphotyrosine-binding domain (PTB)"/>
    <property type="match status" value="1"/>
</dbReference>
<proteinExistence type="predicted"/>
<feature type="region of interest" description="Disordered" evidence="1">
    <location>
        <begin position="404"/>
        <end position="431"/>
    </location>
</feature>
<evidence type="ECO:0000259" key="2">
    <source>
        <dbReference type="PROSITE" id="PS50196"/>
    </source>
</evidence>
<dbReference type="InterPro" id="IPR010730">
    <property type="entry name" value="HET"/>
</dbReference>
<dbReference type="SUPFAM" id="SSF50729">
    <property type="entry name" value="PH domain-like"/>
    <property type="match status" value="1"/>
</dbReference>
<dbReference type="Pfam" id="PF26640">
    <property type="entry name" value="DUF8212"/>
    <property type="match status" value="1"/>
</dbReference>
<name>A0A8H4WAJ7_9HELO</name>
<dbReference type="PANTHER" id="PTHR10622:SF10">
    <property type="entry name" value="HET DOMAIN-CONTAINING PROTEIN"/>
    <property type="match status" value="1"/>
</dbReference>
<evidence type="ECO:0000256" key="1">
    <source>
        <dbReference type="SAM" id="MobiDB-lite"/>
    </source>
</evidence>
<keyword evidence="4" id="KW-1185">Reference proteome</keyword>
<dbReference type="OrthoDB" id="20872at2759"/>
<dbReference type="InterPro" id="IPR058525">
    <property type="entry name" value="DUF8212"/>
</dbReference>
<dbReference type="Pfam" id="PF00638">
    <property type="entry name" value="Ran_BP1"/>
    <property type="match status" value="1"/>
</dbReference>
<feature type="compositionally biased region" description="Acidic residues" evidence="1">
    <location>
        <begin position="410"/>
        <end position="424"/>
    </location>
</feature>